<dbReference type="PROSITE" id="PS50126">
    <property type="entry name" value="S1"/>
    <property type="match status" value="1"/>
</dbReference>
<dbReference type="InterPro" id="IPR022966">
    <property type="entry name" value="RNase_II/R_CS"/>
</dbReference>
<dbReference type="InterPro" id="IPR011129">
    <property type="entry name" value="CSD"/>
</dbReference>
<comment type="subcellular location">
    <subcellularLocation>
        <location evidence="2 8">Cytoplasm</location>
    </subcellularLocation>
</comment>
<accession>A0A6L3ZCF6</accession>
<dbReference type="InterPro" id="IPR040476">
    <property type="entry name" value="CSD2"/>
</dbReference>
<dbReference type="InterPro" id="IPR012340">
    <property type="entry name" value="NA-bd_OB-fold"/>
</dbReference>
<dbReference type="SMART" id="SM00316">
    <property type="entry name" value="S1"/>
    <property type="match status" value="1"/>
</dbReference>
<organism evidence="10 11">
    <name type="scientific">Phaeocystidibacter marisrubri</name>
    <dbReference type="NCBI Taxonomy" id="1577780"/>
    <lineage>
        <taxon>Bacteria</taxon>
        <taxon>Pseudomonadati</taxon>
        <taxon>Bacteroidota</taxon>
        <taxon>Flavobacteriia</taxon>
        <taxon>Flavobacteriales</taxon>
        <taxon>Phaeocystidibacteraceae</taxon>
        <taxon>Phaeocystidibacter</taxon>
    </lineage>
</organism>
<dbReference type="NCBIfam" id="TIGR00358">
    <property type="entry name" value="3_prime_RNase"/>
    <property type="match status" value="1"/>
</dbReference>
<name>A0A6L3ZCF6_9FLAO</name>
<dbReference type="Proteomes" id="UP000484164">
    <property type="component" value="Unassembled WGS sequence"/>
</dbReference>
<dbReference type="InterPro" id="IPR001900">
    <property type="entry name" value="RNase_II/R"/>
</dbReference>
<keyword evidence="4 8" id="KW-0540">Nuclease</keyword>
<evidence type="ECO:0000256" key="5">
    <source>
        <dbReference type="ARBA" id="ARBA00022801"/>
    </source>
</evidence>
<dbReference type="GO" id="GO:0008859">
    <property type="term" value="F:exoribonuclease II activity"/>
    <property type="evidence" value="ECO:0007669"/>
    <property type="project" value="UniProtKB-UniRule"/>
</dbReference>
<dbReference type="Pfam" id="PF08206">
    <property type="entry name" value="OB_RNB"/>
    <property type="match status" value="1"/>
</dbReference>
<dbReference type="InterPro" id="IPR011805">
    <property type="entry name" value="RNase_R"/>
</dbReference>
<evidence type="ECO:0000256" key="3">
    <source>
        <dbReference type="ARBA" id="ARBA00022490"/>
    </source>
</evidence>
<dbReference type="Pfam" id="PF00575">
    <property type="entry name" value="S1"/>
    <property type="match status" value="1"/>
</dbReference>
<keyword evidence="3 8" id="KW-0963">Cytoplasm</keyword>
<proteinExistence type="inferred from homology"/>
<evidence type="ECO:0000256" key="1">
    <source>
        <dbReference type="ARBA" id="ARBA00001849"/>
    </source>
</evidence>
<dbReference type="GO" id="GO:0003723">
    <property type="term" value="F:RNA binding"/>
    <property type="evidence" value="ECO:0007669"/>
    <property type="project" value="UniProtKB-UniRule"/>
</dbReference>
<dbReference type="Pfam" id="PF00773">
    <property type="entry name" value="RNB"/>
    <property type="match status" value="1"/>
</dbReference>
<dbReference type="InterPro" id="IPR003029">
    <property type="entry name" value="S1_domain"/>
</dbReference>
<dbReference type="SMART" id="SM00357">
    <property type="entry name" value="CSP"/>
    <property type="match status" value="2"/>
</dbReference>
<evidence type="ECO:0000256" key="8">
    <source>
        <dbReference type="HAMAP-Rule" id="MF_01895"/>
    </source>
</evidence>
<dbReference type="Pfam" id="PF17876">
    <property type="entry name" value="CSD2"/>
    <property type="match status" value="1"/>
</dbReference>
<dbReference type="AlphaFoldDB" id="A0A6L3ZCF6"/>
<dbReference type="GO" id="GO:0006402">
    <property type="term" value="P:mRNA catabolic process"/>
    <property type="evidence" value="ECO:0007669"/>
    <property type="project" value="TreeGrafter"/>
</dbReference>
<dbReference type="PANTHER" id="PTHR23355">
    <property type="entry name" value="RIBONUCLEASE"/>
    <property type="match status" value="1"/>
</dbReference>
<evidence type="ECO:0000256" key="4">
    <source>
        <dbReference type="ARBA" id="ARBA00022722"/>
    </source>
</evidence>
<dbReference type="HAMAP" id="MF_01895">
    <property type="entry name" value="RNase_R"/>
    <property type="match status" value="1"/>
</dbReference>
<dbReference type="Gene3D" id="2.40.50.140">
    <property type="entry name" value="Nucleic acid-binding proteins"/>
    <property type="match status" value="3"/>
</dbReference>
<dbReference type="GO" id="GO:0005829">
    <property type="term" value="C:cytosol"/>
    <property type="evidence" value="ECO:0007669"/>
    <property type="project" value="UniProtKB-ARBA"/>
</dbReference>
<evidence type="ECO:0000313" key="10">
    <source>
        <dbReference type="EMBL" id="KAB2815117.1"/>
    </source>
</evidence>
<dbReference type="SUPFAM" id="SSF50249">
    <property type="entry name" value="Nucleic acid-binding proteins"/>
    <property type="match status" value="3"/>
</dbReference>
<dbReference type="RefSeq" id="WP_151694155.1">
    <property type="nucleotide sequence ID" value="NZ_BMGX01000001.1"/>
</dbReference>
<evidence type="ECO:0000259" key="9">
    <source>
        <dbReference type="PROSITE" id="PS50126"/>
    </source>
</evidence>
<dbReference type="EMBL" id="WBVQ01000003">
    <property type="protein sequence ID" value="KAB2815117.1"/>
    <property type="molecule type" value="Genomic_DNA"/>
</dbReference>
<comment type="caution">
    <text evidence="10">The sequence shown here is derived from an EMBL/GenBank/DDBJ whole genome shotgun (WGS) entry which is preliminary data.</text>
</comment>
<dbReference type="EC" id="3.1.13.1" evidence="8"/>
<comment type="similarity">
    <text evidence="8">Belongs to the RNR ribonuclease family. RNase R subfamily.</text>
</comment>
<feature type="domain" description="S1 motif" evidence="9">
    <location>
        <begin position="637"/>
        <end position="718"/>
    </location>
</feature>
<evidence type="ECO:0000256" key="6">
    <source>
        <dbReference type="ARBA" id="ARBA00022839"/>
    </source>
</evidence>
<dbReference type="SMART" id="SM00955">
    <property type="entry name" value="RNB"/>
    <property type="match status" value="1"/>
</dbReference>
<dbReference type="InterPro" id="IPR050180">
    <property type="entry name" value="RNR_Ribonuclease"/>
</dbReference>
<dbReference type="InterPro" id="IPR013223">
    <property type="entry name" value="RNase_B_OB_dom"/>
</dbReference>
<dbReference type="NCBIfam" id="TIGR02063">
    <property type="entry name" value="RNase_R"/>
    <property type="match status" value="1"/>
</dbReference>
<gene>
    <name evidence="8 10" type="primary">rnr</name>
    <name evidence="10" type="ORF">F8C82_13525</name>
</gene>
<evidence type="ECO:0000256" key="7">
    <source>
        <dbReference type="ARBA" id="ARBA00022884"/>
    </source>
</evidence>
<reference evidence="10 11" key="1">
    <citation type="submission" date="2019-10" db="EMBL/GenBank/DDBJ databases">
        <title>Genome sequence of Phaeocystidibacter marisrubri JCM30614 (type strain).</title>
        <authorList>
            <person name="Bowman J.P."/>
        </authorList>
    </citation>
    <scope>NUCLEOTIDE SEQUENCE [LARGE SCALE GENOMIC DNA]</scope>
    <source>
        <strain evidence="10 11">JCM 30614</strain>
    </source>
</reference>
<evidence type="ECO:0000256" key="2">
    <source>
        <dbReference type="ARBA" id="ARBA00004496"/>
    </source>
</evidence>
<keyword evidence="7 8" id="KW-0694">RNA-binding</keyword>
<dbReference type="PANTHER" id="PTHR23355:SF9">
    <property type="entry name" value="DIS3-LIKE EXONUCLEASE 2"/>
    <property type="match status" value="1"/>
</dbReference>
<protein>
    <recommendedName>
        <fullName evidence="8">Ribonuclease R</fullName>
        <shortName evidence="8">RNase R</shortName>
        <ecNumber evidence="8">3.1.13.1</ecNumber>
    </recommendedName>
</protein>
<comment type="function">
    <text evidence="8">3'-5' exoribonuclease that releases 5'-nucleoside monophosphates and is involved in maturation of structured RNAs.</text>
</comment>
<dbReference type="CDD" id="cd04471">
    <property type="entry name" value="S1_RNase_R"/>
    <property type="match status" value="1"/>
</dbReference>
<dbReference type="InterPro" id="IPR004476">
    <property type="entry name" value="RNase_II/RNase_R"/>
</dbReference>
<keyword evidence="11" id="KW-1185">Reference proteome</keyword>
<dbReference type="OrthoDB" id="9764149at2"/>
<evidence type="ECO:0000313" key="11">
    <source>
        <dbReference type="Proteomes" id="UP000484164"/>
    </source>
</evidence>
<keyword evidence="5 8" id="KW-0378">Hydrolase</keyword>
<comment type="catalytic activity">
    <reaction evidence="1 8">
        <text>Exonucleolytic cleavage in the 3'- to 5'-direction to yield nucleoside 5'-phosphates.</text>
        <dbReference type="EC" id="3.1.13.1"/>
    </reaction>
</comment>
<keyword evidence="6 8" id="KW-0269">Exonuclease</keyword>
<dbReference type="PROSITE" id="PS01175">
    <property type="entry name" value="RIBONUCLEASE_II"/>
    <property type="match status" value="1"/>
</dbReference>
<sequence>MSKKKKNRRASGSSGRTADLSDIRQKTLTLFERNANKSFNYKQVASRLGLIPSEVRQNLETLLKQLTEKGDLIEVDRGKYKLKFRANHVEGVVDMTTSGNAYIVNDKTEADVLVKAGNLKHALHGDRVKILLYARSRNKRLEGEVVEILERKRTEFVGTVEMGKSYAFVVPDSTKMQVDLYIPQEKLNGANHGEKVIARLADWPERASSPFGEIIKVLGVPGDHNVEIHSILAEYGLPYEFPPEVEAVAEKIPMEIPEDEIAKRRDMRGVTTFTIDPADAKDFDDALSLEKLDNGQWRVGIHIADVSHFVTPGSLLDEEAVERATSVYLVDRVVPMLPEKLSNGVCSLRPNEDKLTFSAIFDMDEDGTVRQKWFGRTAIHSDHRFAYEDAQAIIEGGDGPLKAEILTLDGIAKKLRKDRMKNGAISFDKREVKFHLNENNEPTGVYFKESKDANHLIEEFMLLANREVAAFVGRAKDGEPSGRTMVYRIHDNPDPTKLIDLSNFVKQFGYSISTRGRKAISASLNKMLKDVKGSGEANMIETLTVRSMAKAVYSTANIGHYGLAFDYYTHFTSPIRRYPDVLVHRLLQDYLDKKPAAPADPIEELCEHSSDREKMAAMAERESIKYMQAKYLEQFVGEEFSGVITGVTDWGVFVELNDNYCEGMIRIRDFKDDYYIFDEKNHQIIGESSGRIYQLGDAMRIRVKNVDLEKKQIDFTPIRSGHGRD</sequence>